<evidence type="ECO:0000313" key="5">
    <source>
        <dbReference type="EMBL" id="RXJ58190.1"/>
    </source>
</evidence>
<dbReference type="InterPro" id="IPR035965">
    <property type="entry name" value="PAS-like_dom_sf"/>
</dbReference>
<dbReference type="PANTHER" id="PTHR43065:SF42">
    <property type="entry name" value="TWO-COMPONENT SENSOR PPRA"/>
    <property type="match status" value="1"/>
</dbReference>
<comment type="caution">
    <text evidence="5">The sequence shown here is derived from an EMBL/GenBank/DDBJ whole genome shotgun (WGS) entry which is preliminary data.</text>
</comment>
<dbReference type="GO" id="GO:0004673">
    <property type="term" value="F:protein histidine kinase activity"/>
    <property type="evidence" value="ECO:0007669"/>
    <property type="project" value="UniProtKB-EC"/>
</dbReference>
<dbReference type="PROSITE" id="PS50109">
    <property type="entry name" value="HIS_KIN"/>
    <property type="match status" value="1"/>
</dbReference>
<keyword evidence="3" id="KW-0472">Membrane</keyword>
<dbReference type="PANTHER" id="PTHR43065">
    <property type="entry name" value="SENSOR HISTIDINE KINASE"/>
    <property type="match status" value="1"/>
</dbReference>
<organism evidence="5 6">
    <name type="scientific">Candidatus Marinarcus aquaticus</name>
    <dbReference type="NCBI Taxonomy" id="2044504"/>
    <lineage>
        <taxon>Bacteria</taxon>
        <taxon>Pseudomonadati</taxon>
        <taxon>Campylobacterota</taxon>
        <taxon>Epsilonproteobacteria</taxon>
        <taxon>Campylobacterales</taxon>
        <taxon>Arcobacteraceae</taxon>
        <taxon>Candidatus Marinarcus</taxon>
    </lineage>
</organism>
<dbReference type="Pfam" id="PF04392">
    <property type="entry name" value="ABC_sub_bind"/>
    <property type="match status" value="1"/>
</dbReference>
<dbReference type="EC" id="2.7.13.3" evidence="2"/>
<evidence type="ECO:0000259" key="4">
    <source>
        <dbReference type="PROSITE" id="PS50109"/>
    </source>
</evidence>
<feature type="domain" description="Histidine kinase" evidence="4">
    <location>
        <begin position="499"/>
        <end position="716"/>
    </location>
</feature>
<evidence type="ECO:0000256" key="2">
    <source>
        <dbReference type="ARBA" id="ARBA00012438"/>
    </source>
</evidence>
<protein>
    <recommendedName>
        <fullName evidence="2">histidine kinase</fullName>
        <ecNumber evidence="2">2.7.13.3</ecNumber>
    </recommendedName>
</protein>
<reference evidence="5 6" key="1">
    <citation type="submission" date="2017-10" db="EMBL/GenBank/DDBJ databases">
        <title>Genomics of the genus Arcobacter.</title>
        <authorList>
            <person name="Perez-Cataluna A."/>
            <person name="Figueras M.J."/>
        </authorList>
    </citation>
    <scope>NUCLEOTIDE SEQUENCE [LARGE SCALE GENOMIC DNA]</scope>
    <source>
        <strain evidence="5 6">CECT 8987</strain>
    </source>
</reference>
<dbReference type="Gene3D" id="3.30.450.20">
    <property type="entry name" value="PAS domain"/>
    <property type="match status" value="1"/>
</dbReference>
<dbReference type="InterPro" id="IPR003594">
    <property type="entry name" value="HATPase_dom"/>
</dbReference>
<accession>A0A4V1LP40</accession>
<dbReference type="InterPro" id="IPR007487">
    <property type="entry name" value="ABC_transpt-TYRBP-like"/>
</dbReference>
<dbReference type="AlphaFoldDB" id="A0A4V1LP40"/>
<dbReference type="SUPFAM" id="SSF55785">
    <property type="entry name" value="PYP-like sensor domain (PAS domain)"/>
    <property type="match status" value="1"/>
</dbReference>
<dbReference type="Gene3D" id="3.30.565.10">
    <property type="entry name" value="Histidine kinase-like ATPase, C-terminal domain"/>
    <property type="match status" value="1"/>
</dbReference>
<dbReference type="Proteomes" id="UP000290657">
    <property type="component" value="Unassembled WGS sequence"/>
</dbReference>
<dbReference type="PRINTS" id="PR00344">
    <property type="entry name" value="BCTRLSENSOR"/>
</dbReference>
<dbReference type="SUPFAM" id="SSF55874">
    <property type="entry name" value="ATPase domain of HSP90 chaperone/DNA topoisomerase II/histidine kinase"/>
    <property type="match status" value="1"/>
</dbReference>
<comment type="catalytic activity">
    <reaction evidence="1">
        <text>ATP + protein L-histidine = ADP + protein N-phospho-L-histidine.</text>
        <dbReference type="EC" id="2.7.13.3"/>
    </reaction>
</comment>
<gene>
    <name evidence="5" type="ORF">CRV04_06695</name>
</gene>
<dbReference type="InterPro" id="IPR005467">
    <property type="entry name" value="His_kinase_dom"/>
</dbReference>
<dbReference type="RefSeq" id="WP_128996053.1">
    <property type="nucleotide sequence ID" value="NZ_PDKN01000003.1"/>
</dbReference>
<dbReference type="Pfam" id="PF02518">
    <property type="entry name" value="HATPase_c"/>
    <property type="match status" value="1"/>
</dbReference>
<keyword evidence="3" id="KW-1133">Transmembrane helix</keyword>
<dbReference type="OrthoDB" id="5385971at2"/>
<proteinExistence type="predicted"/>
<dbReference type="EMBL" id="PDKN01000003">
    <property type="protein sequence ID" value="RXJ58190.1"/>
    <property type="molecule type" value="Genomic_DNA"/>
</dbReference>
<dbReference type="SMART" id="SM00387">
    <property type="entry name" value="HATPase_c"/>
    <property type="match status" value="1"/>
</dbReference>
<name>A0A4V1LP40_9BACT</name>
<evidence type="ECO:0000313" key="6">
    <source>
        <dbReference type="Proteomes" id="UP000290657"/>
    </source>
</evidence>
<feature type="transmembrane region" description="Helical" evidence="3">
    <location>
        <begin position="337"/>
        <end position="356"/>
    </location>
</feature>
<keyword evidence="6" id="KW-1185">Reference proteome</keyword>
<dbReference type="Gene3D" id="1.10.287.130">
    <property type="match status" value="1"/>
</dbReference>
<evidence type="ECO:0000256" key="1">
    <source>
        <dbReference type="ARBA" id="ARBA00000085"/>
    </source>
</evidence>
<dbReference type="InterPro" id="IPR004358">
    <property type="entry name" value="Sig_transdc_His_kin-like_C"/>
</dbReference>
<sequence length="721" mass="84012">MIKQLFYILCIMTSLHASSKYILLLHSYNKGLAWSDNISRGFEDALKPLQKYELSTEYLDNKRNKSEKYHHLIREAFIEKFKKQSYDIVVASDNAAVDFVLNNKELFKGVPLVFTGIEEMAPGIDVQLVLDQKISLVLEHKPLRSNIEMILQMMPNLKYLYVINDKTYTSQMINDILKERLEEFKTKIEYKLYLDGDVRQIKEDFKTLPKESAVWFGNLYLDEQERYIPFYVVSELLNSANVPVFAMTDYHLGKGIMGGHLLRGYYVGYEAGKKVVDILQQKTMDYTKPTLAQTQWVYDYNILKKFNFDLDNLPEGAHIINQPKTFFEIYRPWIDRIFVLFPFILFFLMIALVNIYQRYKLSKKLIAQNKREQVLLNTIKSAIFWVDAEGIIRGYNHSFRELFLSNQKDSVIGQKACAVFKPFCEFLTQEELLSEESIEFKYNELNYVARSKIYYDESGRNSGTVTIITDETQKRQLEINTQLLVQRSKLTEVGEMLSAVVHQWKVPLVELSVVAHKMQRYYKQDKLKKSDMDGFFDTIMKQIIYMGNTIDEFRAFIKPSNKPVQFDVHRSIKEIQMILEDSLIYNNIQLYYENNLNKECVLFGYPNEFKQVLLNIINNAKDSILDARNVKVCGDIEVILSCVNDHINIFVNDDGQGFCEECMPHLFEAYYSTKKNGDGFGLYMAKLIIENKMNGAIAALNTTKGAQIKIELPLLNNKENT</sequence>
<evidence type="ECO:0000256" key="3">
    <source>
        <dbReference type="SAM" id="Phobius"/>
    </source>
</evidence>
<dbReference type="InterPro" id="IPR036890">
    <property type="entry name" value="HATPase_C_sf"/>
</dbReference>
<keyword evidence="3" id="KW-0812">Transmembrane</keyword>